<dbReference type="AlphaFoldDB" id="B4NAA0"/>
<evidence type="ECO:0000256" key="1">
    <source>
        <dbReference type="ARBA" id="ARBA00004123"/>
    </source>
</evidence>
<dbReference type="InterPro" id="IPR001356">
    <property type="entry name" value="HD"/>
</dbReference>
<organism evidence="8 9">
    <name type="scientific">Drosophila willistoni</name>
    <name type="common">Fruit fly</name>
    <dbReference type="NCBI Taxonomy" id="7260"/>
    <lineage>
        <taxon>Eukaryota</taxon>
        <taxon>Metazoa</taxon>
        <taxon>Ecdysozoa</taxon>
        <taxon>Arthropoda</taxon>
        <taxon>Hexapoda</taxon>
        <taxon>Insecta</taxon>
        <taxon>Pterygota</taxon>
        <taxon>Neoptera</taxon>
        <taxon>Endopterygota</taxon>
        <taxon>Diptera</taxon>
        <taxon>Brachycera</taxon>
        <taxon>Muscomorpha</taxon>
        <taxon>Ephydroidea</taxon>
        <taxon>Drosophilidae</taxon>
        <taxon>Drosophila</taxon>
        <taxon>Sophophora</taxon>
    </lineage>
</organism>
<dbReference type="PANTHER" id="PTHR45664">
    <property type="entry name" value="PROTEIN ZERKNUELLT 1-RELATED"/>
    <property type="match status" value="1"/>
</dbReference>
<dbReference type="InterPro" id="IPR009057">
    <property type="entry name" value="Homeodomain-like_sf"/>
</dbReference>
<dbReference type="Pfam" id="PF00046">
    <property type="entry name" value="Homeodomain"/>
    <property type="match status" value="1"/>
</dbReference>
<dbReference type="OrthoDB" id="6159439at2759"/>
<evidence type="ECO:0000256" key="2">
    <source>
        <dbReference type="ARBA" id="ARBA00023125"/>
    </source>
</evidence>
<accession>B4NAA0</accession>
<dbReference type="InterPro" id="IPR020479">
    <property type="entry name" value="HD_metazoa"/>
</dbReference>
<evidence type="ECO:0000256" key="4">
    <source>
        <dbReference type="ARBA" id="ARBA00023242"/>
    </source>
</evidence>
<dbReference type="SUPFAM" id="SSF46689">
    <property type="entry name" value="Homeodomain-like"/>
    <property type="match status" value="1"/>
</dbReference>
<dbReference type="eggNOG" id="KOG0489">
    <property type="taxonomic scope" value="Eukaryota"/>
</dbReference>
<keyword evidence="9" id="KW-1185">Reference proteome</keyword>
<dbReference type="InterPro" id="IPR017970">
    <property type="entry name" value="Homeobox_CS"/>
</dbReference>
<sequence>MFANEYLVNESEYLSFPCAMPMEESLVAPALAPSLSLEKTKRSRTAFTSHQLMELEREFHQNRYLAKPRRMEIAQRLDLTESQVKIWFQNRRMKSKKLATKQMARKVKEIAAPIDQASEPKLNDHELIVERLLQYVSSNQNSIASTEEFNQVELNLDFLNEDQFTSTSELTLNQTDLANIDNNTAWPWNWMESGQDFIPFKDMQDMEIDPCDLFAFDQQQQHQQPQEFVGHNFNWDTNSSLTSGSTSSSCDSLDVDFDFIDNLLNF</sequence>
<dbReference type="KEGG" id="dwi:6647275"/>
<keyword evidence="2 5" id="KW-0238">DNA-binding</keyword>
<dbReference type="CDD" id="cd00086">
    <property type="entry name" value="homeodomain"/>
    <property type="match status" value="1"/>
</dbReference>
<dbReference type="SMR" id="B4NAA0"/>
<evidence type="ECO:0000313" key="8">
    <source>
        <dbReference type="EMBL" id="EDW81787.2"/>
    </source>
</evidence>
<evidence type="ECO:0000313" key="9">
    <source>
        <dbReference type="Proteomes" id="UP000007798"/>
    </source>
</evidence>
<feature type="DNA-binding region" description="Homeobox" evidence="5">
    <location>
        <begin position="40"/>
        <end position="99"/>
    </location>
</feature>
<dbReference type="PRINTS" id="PR00024">
    <property type="entry name" value="HOMEOBOX"/>
</dbReference>
<dbReference type="FunCoup" id="B4NAA0">
    <property type="interactions" value="2"/>
</dbReference>
<dbReference type="Gene3D" id="1.10.10.60">
    <property type="entry name" value="Homeodomain-like"/>
    <property type="match status" value="1"/>
</dbReference>
<evidence type="ECO:0000256" key="6">
    <source>
        <dbReference type="RuleBase" id="RU000682"/>
    </source>
</evidence>
<dbReference type="SMART" id="SM00389">
    <property type="entry name" value="HOX"/>
    <property type="match status" value="1"/>
</dbReference>
<dbReference type="PROSITE" id="PS50071">
    <property type="entry name" value="HOMEOBOX_2"/>
    <property type="match status" value="1"/>
</dbReference>
<dbReference type="GO" id="GO:0005634">
    <property type="term" value="C:nucleus"/>
    <property type="evidence" value="ECO:0007669"/>
    <property type="project" value="UniProtKB-SubCell"/>
</dbReference>
<keyword evidence="3 5" id="KW-0371">Homeobox</keyword>
<dbReference type="PROSITE" id="PS00027">
    <property type="entry name" value="HOMEOBOX_1"/>
    <property type="match status" value="1"/>
</dbReference>
<dbReference type="PANTHER" id="PTHR45664:SF12">
    <property type="entry name" value="PANCREAS_DUODENUM HOMEOBOX PROTEIN 1"/>
    <property type="match status" value="1"/>
</dbReference>
<dbReference type="HOGENOM" id="CLU_1190976_0_0_1"/>
<evidence type="ECO:0000256" key="3">
    <source>
        <dbReference type="ARBA" id="ARBA00023155"/>
    </source>
</evidence>
<dbReference type="GO" id="GO:0000978">
    <property type="term" value="F:RNA polymerase II cis-regulatory region sequence-specific DNA binding"/>
    <property type="evidence" value="ECO:0007669"/>
    <property type="project" value="TreeGrafter"/>
</dbReference>
<proteinExistence type="predicted"/>
<name>B4NAA0_DROWI</name>
<comment type="subcellular location">
    <subcellularLocation>
        <location evidence="1 5 6">Nucleus</location>
    </subcellularLocation>
</comment>
<feature type="domain" description="Homeobox" evidence="7">
    <location>
        <begin position="38"/>
        <end position="98"/>
    </location>
</feature>
<keyword evidence="4 5" id="KW-0539">Nucleus</keyword>
<dbReference type="STRING" id="7260.B4NAA0"/>
<protein>
    <recommendedName>
        <fullName evidence="7">Homeobox domain-containing protein</fullName>
    </recommendedName>
</protein>
<evidence type="ECO:0000259" key="7">
    <source>
        <dbReference type="PROSITE" id="PS50071"/>
    </source>
</evidence>
<evidence type="ECO:0000256" key="5">
    <source>
        <dbReference type="PROSITE-ProRule" id="PRU00108"/>
    </source>
</evidence>
<dbReference type="GO" id="GO:0000981">
    <property type="term" value="F:DNA-binding transcription factor activity, RNA polymerase II-specific"/>
    <property type="evidence" value="ECO:0007669"/>
    <property type="project" value="InterPro"/>
</dbReference>
<dbReference type="InParanoid" id="B4NAA0"/>
<dbReference type="Proteomes" id="UP000007798">
    <property type="component" value="Unassembled WGS sequence"/>
</dbReference>
<dbReference type="EMBL" id="CH964232">
    <property type="protein sequence ID" value="EDW81787.2"/>
    <property type="molecule type" value="Genomic_DNA"/>
</dbReference>
<dbReference type="GO" id="GO:0045944">
    <property type="term" value="P:positive regulation of transcription by RNA polymerase II"/>
    <property type="evidence" value="ECO:0007669"/>
    <property type="project" value="UniProtKB-ARBA"/>
</dbReference>
<reference evidence="8 9" key="1">
    <citation type="journal article" date="2007" name="Nature">
        <title>Evolution of genes and genomes on the Drosophila phylogeny.</title>
        <authorList>
            <consortium name="Drosophila 12 Genomes Consortium"/>
            <person name="Clark A.G."/>
            <person name="Eisen M.B."/>
            <person name="Smith D.R."/>
            <person name="Bergman C.M."/>
            <person name="Oliver B."/>
            <person name="Markow T.A."/>
            <person name="Kaufman T.C."/>
            <person name="Kellis M."/>
            <person name="Gelbart W."/>
            <person name="Iyer V.N."/>
            <person name="Pollard D.A."/>
            <person name="Sackton T.B."/>
            <person name="Larracuente A.M."/>
            <person name="Singh N.D."/>
            <person name="Abad J.P."/>
            <person name="Abt D.N."/>
            <person name="Adryan B."/>
            <person name="Aguade M."/>
            <person name="Akashi H."/>
            <person name="Anderson W.W."/>
            <person name="Aquadro C.F."/>
            <person name="Ardell D.H."/>
            <person name="Arguello R."/>
            <person name="Artieri C.G."/>
            <person name="Barbash D.A."/>
            <person name="Barker D."/>
            <person name="Barsanti P."/>
            <person name="Batterham P."/>
            <person name="Batzoglou S."/>
            <person name="Begun D."/>
            <person name="Bhutkar A."/>
            <person name="Blanco E."/>
            <person name="Bosak S.A."/>
            <person name="Bradley R.K."/>
            <person name="Brand A.D."/>
            <person name="Brent M.R."/>
            <person name="Brooks A.N."/>
            <person name="Brown R.H."/>
            <person name="Butlin R.K."/>
            <person name="Caggese C."/>
            <person name="Calvi B.R."/>
            <person name="Bernardo de Carvalho A."/>
            <person name="Caspi A."/>
            <person name="Castrezana S."/>
            <person name="Celniker S.E."/>
            <person name="Chang J.L."/>
            <person name="Chapple C."/>
            <person name="Chatterji S."/>
            <person name="Chinwalla A."/>
            <person name="Civetta A."/>
            <person name="Clifton S.W."/>
            <person name="Comeron J.M."/>
            <person name="Costello J.C."/>
            <person name="Coyne J.A."/>
            <person name="Daub J."/>
            <person name="David R.G."/>
            <person name="Delcher A.L."/>
            <person name="Delehaunty K."/>
            <person name="Do C.B."/>
            <person name="Ebling H."/>
            <person name="Edwards K."/>
            <person name="Eickbush T."/>
            <person name="Evans J.D."/>
            <person name="Filipski A."/>
            <person name="Findeiss S."/>
            <person name="Freyhult E."/>
            <person name="Fulton L."/>
            <person name="Fulton R."/>
            <person name="Garcia A.C."/>
            <person name="Gardiner A."/>
            <person name="Garfield D.A."/>
            <person name="Garvin B.E."/>
            <person name="Gibson G."/>
            <person name="Gilbert D."/>
            <person name="Gnerre S."/>
            <person name="Godfrey J."/>
            <person name="Good R."/>
            <person name="Gotea V."/>
            <person name="Gravely B."/>
            <person name="Greenberg A.J."/>
            <person name="Griffiths-Jones S."/>
            <person name="Gross S."/>
            <person name="Guigo R."/>
            <person name="Gustafson E.A."/>
            <person name="Haerty W."/>
            <person name="Hahn M.W."/>
            <person name="Halligan D.L."/>
            <person name="Halpern A.L."/>
            <person name="Halter G.M."/>
            <person name="Han M.V."/>
            <person name="Heger A."/>
            <person name="Hillier L."/>
            <person name="Hinrichs A.S."/>
            <person name="Holmes I."/>
            <person name="Hoskins R.A."/>
            <person name="Hubisz M.J."/>
            <person name="Hultmark D."/>
            <person name="Huntley M.A."/>
            <person name="Jaffe D.B."/>
            <person name="Jagadeeshan S."/>
            <person name="Jeck W.R."/>
            <person name="Johnson J."/>
            <person name="Jones C.D."/>
            <person name="Jordan W.C."/>
            <person name="Karpen G.H."/>
            <person name="Kataoka E."/>
            <person name="Keightley P.D."/>
            <person name="Kheradpour P."/>
            <person name="Kirkness E.F."/>
            <person name="Koerich L.B."/>
            <person name="Kristiansen K."/>
            <person name="Kudrna D."/>
            <person name="Kulathinal R.J."/>
            <person name="Kumar S."/>
            <person name="Kwok R."/>
            <person name="Lander E."/>
            <person name="Langley C.H."/>
            <person name="Lapoint R."/>
            <person name="Lazzaro B.P."/>
            <person name="Lee S.J."/>
            <person name="Levesque L."/>
            <person name="Li R."/>
            <person name="Lin C.F."/>
            <person name="Lin M.F."/>
            <person name="Lindblad-Toh K."/>
            <person name="Llopart A."/>
            <person name="Long M."/>
            <person name="Low L."/>
            <person name="Lozovsky E."/>
            <person name="Lu J."/>
            <person name="Luo M."/>
            <person name="Machado C.A."/>
            <person name="Makalowski W."/>
            <person name="Marzo M."/>
            <person name="Matsuda M."/>
            <person name="Matzkin L."/>
            <person name="McAllister B."/>
            <person name="McBride C.S."/>
            <person name="McKernan B."/>
            <person name="McKernan K."/>
            <person name="Mendez-Lago M."/>
            <person name="Minx P."/>
            <person name="Mollenhauer M.U."/>
            <person name="Montooth K."/>
            <person name="Mount S.M."/>
            <person name="Mu X."/>
            <person name="Myers E."/>
            <person name="Negre B."/>
            <person name="Newfeld S."/>
            <person name="Nielsen R."/>
            <person name="Noor M.A."/>
            <person name="O'Grady P."/>
            <person name="Pachter L."/>
            <person name="Papaceit M."/>
            <person name="Parisi M.J."/>
            <person name="Parisi M."/>
            <person name="Parts L."/>
            <person name="Pedersen J.S."/>
            <person name="Pesole G."/>
            <person name="Phillippy A.M."/>
            <person name="Ponting C.P."/>
            <person name="Pop M."/>
            <person name="Porcelli D."/>
            <person name="Powell J.R."/>
            <person name="Prohaska S."/>
            <person name="Pruitt K."/>
            <person name="Puig M."/>
            <person name="Quesneville H."/>
            <person name="Ram K.R."/>
            <person name="Rand D."/>
            <person name="Rasmussen M.D."/>
            <person name="Reed L.K."/>
            <person name="Reenan R."/>
            <person name="Reily A."/>
            <person name="Remington K.A."/>
            <person name="Rieger T.T."/>
            <person name="Ritchie M.G."/>
            <person name="Robin C."/>
            <person name="Rogers Y.H."/>
            <person name="Rohde C."/>
            <person name="Rozas J."/>
            <person name="Rubenfield M.J."/>
            <person name="Ruiz A."/>
            <person name="Russo S."/>
            <person name="Salzberg S.L."/>
            <person name="Sanchez-Gracia A."/>
            <person name="Saranga D.J."/>
            <person name="Sato H."/>
            <person name="Schaeffer S.W."/>
            <person name="Schatz M.C."/>
            <person name="Schlenke T."/>
            <person name="Schwartz R."/>
            <person name="Segarra C."/>
            <person name="Singh R.S."/>
            <person name="Sirot L."/>
            <person name="Sirota M."/>
            <person name="Sisneros N.B."/>
            <person name="Smith C.D."/>
            <person name="Smith T.F."/>
            <person name="Spieth J."/>
            <person name="Stage D.E."/>
            <person name="Stark A."/>
            <person name="Stephan W."/>
            <person name="Strausberg R.L."/>
            <person name="Strempel S."/>
            <person name="Sturgill D."/>
            <person name="Sutton G."/>
            <person name="Sutton G.G."/>
            <person name="Tao W."/>
            <person name="Teichmann S."/>
            <person name="Tobari Y.N."/>
            <person name="Tomimura Y."/>
            <person name="Tsolas J.M."/>
            <person name="Valente V.L."/>
            <person name="Venter E."/>
            <person name="Venter J.C."/>
            <person name="Vicario S."/>
            <person name="Vieira F.G."/>
            <person name="Vilella A.J."/>
            <person name="Villasante A."/>
            <person name="Walenz B."/>
            <person name="Wang J."/>
            <person name="Wasserman M."/>
            <person name="Watts T."/>
            <person name="Wilson D."/>
            <person name="Wilson R.K."/>
            <person name="Wing R.A."/>
            <person name="Wolfner M.F."/>
            <person name="Wong A."/>
            <person name="Wong G.K."/>
            <person name="Wu C.I."/>
            <person name="Wu G."/>
            <person name="Yamamoto D."/>
            <person name="Yang H.P."/>
            <person name="Yang S.P."/>
            <person name="Yorke J.A."/>
            <person name="Yoshida K."/>
            <person name="Zdobnov E."/>
            <person name="Zhang P."/>
            <person name="Zhang Y."/>
            <person name="Zimin A.V."/>
            <person name="Baldwin J."/>
            <person name="Abdouelleil A."/>
            <person name="Abdulkadir J."/>
            <person name="Abebe A."/>
            <person name="Abera B."/>
            <person name="Abreu J."/>
            <person name="Acer S.C."/>
            <person name="Aftuck L."/>
            <person name="Alexander A."/>
            <person name="An P."/>
            <person name="Anderson E."/>
            <person name="Anderson S."/>
            <person name="Arachi H."/>
            <person name="Azer M."/>
            <person name="Bachantsang P."/>
            <person name="Barry A."/>
            <person name="Bayul T."/>
            <person name="Berlin A."/>
            <person name="Bessette D."/>
            <person name="Bloom T."/>
            <person name="Blye J."/>
            <person name="Boguslavskiy L."/>
            <person name="Bonnet C."/>
            <person name="Boukhgalter B."/>
            <person name="Bourzgui I."/>
            <person name="Brown A."/>
            <person name="Cahill P."/>
            <person name="Channer S."/>
            <person name="Cheshatsang Y."/>
            <person name="Chuda L."/>
            <person name="Citroen M."/>
            <person name="Collymore A."/>
            <person name="Cooke P."/>
            <person name="Costello M."/>
            <person name="D'Aco K."/>
            <person name="Daza R."/>
            <person name="De Haan G."/>
            <person name="DeGray S."/>
            <person name="DeMaso C."/>
            <person name="Dhargay N."/>
            <person name="Dooley K."/>
            <person name="Dooley E."/>
            <person name="Doricent M."/>
            <person name="Dorje P."/>
            <person name="Dorjee K."/>
            <person name="Dupes A."/>
            <person name="Elong R."/>
            <person name="Falk J."/>
            <person name="Farina A."/>
            <person name="Faro S."/>
            <person name="Ferguson D."/>
            <person name="Fisher S."/>
            <person name="Foley C.D."/>
            <person name="Franke A."/>
            <person name="Friedrich D."/>
            <person name="Gadbois L."/>
            <person name="Gearin G."/>
            <person name="Gearin C.R."/>
            <person name="Giannoukos G."/>
            <person name="Goode T."/>
            <person name="Graham J."/>
            <person name="Grandbois E."/>
            <person name="Grewal S."/>
            <person name="Gyaltsen K."/>
            <person name="Hafez N."/>
            <person name="Hagos B."/>
            <person name="Hall J."/>
            <person name="Henson C."/>
            <person name="Hollinger A."/>
            <person name="Honan T."/>
            <person name="Huard M.D."/>
            <person name="Hughes L."/>
            <person name="Hurhula B."/>
            <person name="Husby M.E."/>
            <person name="Kamat A."/>
            <person name="Kanga B."/>
            <person name="Kashin S."/>
            <person name="Khazanovich D."/>
            <person name="Kisner P."/>
            <person name="Lance K."/>
            <person name="Lara M."/>
            <person name="Lee W."/>
            <person name="Lennon N."/>
            <person name="Letendre F."/>
            <person name="LeVine R."/>
            <person name="Lipovsky A."/>
            <person name="Liu X."/>
            <person name="Liu J."/>
            <person name="Liu S."/>
            <person name="Lokyitsang T."/>
            <person name="Lokyitsang Y."/>
            <person name="Lubonja R."/>
            <person name="Lui A."/>
            <person name="MacDonald P."/>
            <person name="Magnisalis V."/>
            <person name="Maru K."/>
            <person name="Matthews C."/>
            <person name="McCusker W."/>
            <person name="McDonough S."/>
            <person name="Mehta T."/>
            <person name="Meldrim J."/>
            <person name="Meneus L."/>
            <person name="Mihai O."/>
            <person name="Mihalev A."/>
            <person name="Mihova T."/>
            <person name="Mittelman R."/>
            <person name="Mlenga V."/>
            <person name="Montmayeur A."/>
            <person name="Mulrain L."/>
            <person name="Navidi A."/>
            <person name="Naylor J."/>
            <person name="Negash T."/>
            <person name="Nguyen T."/>
            <person name="Nguyen N."/>
            <person name="Nicol R."/>
            <person name="Norbu C."/>
            <person name="Norbu N."/>
            <person name="Novod N."/>
            <person name="O'Neill B."/>
            <person name="Osman S."/>
            <person name="Markiewicz E."/>
            <person name="Oyono O.L."/>
            <person name="Patti C."/>
            <person name="Phunkhang P."/>
            <person name="Pierre F."/>
            <person name="Priest M."/>
            <person name="Raghuraman S."/>
            <person name="Rege F."/>
            <person name="Reyes R."/>
            <person name="Rise C."/>
            <person name="Rogov P."/>
            <person name="Ross K."/>
            <person name="Ryan E."/>
            <person name="Settipalli S."/>
            <person name="Shea T."/>
            <person name="Sherpa N."/>
            <person name="Shi L."/>
            <person name="Shih D."/>
            <person name="Sparrow T."/>
            <person name="Spaulding J."/>
            <person name="Stalker J."/>
            <person name="Stange-Thomann N."/>
            <person name="Stavropoulos S."/>
            <person name="Stone C."/>
            <person name="Strader C."/>
            <person name="Tesfaye S."/>
            <person name="Thomson T."/>
            <person name="Thoulutsang Y."/>
            <person name="Thoulutsang D."/>
            <person name="Topham K."/>
            <person name="Topping I."/>
            <person name="Tsamla T."/>
            <person name="Vassiliev H."/>
            <person name="Vo A."/>
            <person name="Wangchuk T."/>
            <person name="Wangdi T."/>
            <person name="Weiand M."/>
            <person name="Wilkinson J."/>
            <person name="Wilson A."/>
            <person name="Yadav S."/>
            <person name="Young G."/>
            <person name="Yu Q."/>
            <person name="Zembek L."/>
            <person name="Zhong D."/>
            <person name="Zimmer A."/>
            <person name="Zwirko Z."/>
            <person name="Jaffe D.B."/>
            <person name="Alvarez P."/>
            <person name="Brockman W."/>
            <person name="Butler J."/>
            <person name="Chin C."/>
            <person name="Gnerre S."/>
            <person name="Grabherr M."/>
            <person name="Kleber M."/>
            <person name="Mauceli E."/>
            <person name="MacCallum I."/>
        </authorList>
    </citation>
    <scope>NUCLEOTIDE SEQUENCE [LARGE SCALE GENOMIC DNA]</scope>
    <source>
        <strain evidence="9">Tucson 14030-0811.24</strain>
    </source>
</reference>
<gene>
    <name evidence="8" type="primary">Dwil\GK12250</name>
    <name evidence="8" type="ORF">Dwil_GK12250</name>
</gene>